<feature type="domain" description="Leucine-rich repeat" evidence="1">
    <location>
        <begin position="148"/>
        <end position="458"/>
    </location>
</feature>
<dbReference type="EMBL" id="CABFNQ020000690">
    <property type="protein sequence ID" value="CAH0023245.1"/>
    <property type="molecule type" value="Genomic_DNA"/>
</dbReference>
<dbReference type="AlphaFoldDB" id="A0A9N9YJA3"/>
<comment type="caution">
    <text evidence="2">The sequence shown here is derived from an EMBL/GenBank/DDBJ whole genome shotgun (WGS) entry which is preliminary data.</text>
</comment>
<organism evidence="2 3">
    <name type="scientific">Clonostachys rhizophaga</name>
    <dbReference type="NCBI Taxonomy" id="160324"/>
    <lineage>
        <taxon>Eukaryota</taxon>
        <taxon>Fungi</taxon>
        <taxon>Dikarya</taxon>
        <taxon>Ascomycota</taxon>
        <taxon>Pezizomycotina</taxon>
        <taxon>Sordariomycetes</taxon>
        <taxon>Hypocreomycetidae</taxon>
        <taxon>Hypocreales</taxon>
        <taxon>Bionectriaceae</taxon>
        <taxon>Clonostachys</taxon>
    </lineage>
</organism>
<sequence length="561" mass="64491">MTPQERPGLLTLPSEIQTKIFSHLALSFGKPSIQAVLRTCKQLYEIALPLTVKVFRNTVPWPGTHGPCSPARNIQFLRYILITKPCLAKHVKTVILGRFSTDHGGDADGKEAAQGQESIDREELAVYQRYIQLRLGQLPSGDSASWCDSWVEDLGNGTSDAQIALILLACPNIRTLYFEVSDSNHFVRLLRTARDMSTRNGQPGEPGSVQDGGHFPKISVPLCNLQEVFHEQGDFRERQQDFQKEAKELFTLPRLRVYEALGVQGTDIKDEYFRTLPARASPVEEITLSNCYYTWELWLILGVCRAVRKFEFSYYRPDWLLGYPKLLMADDIMDGIWLHHKTLEYLYLNLQEDVNYDWDTISISPENLYLGMRLRQMHSLKTLVVGMQALTGMLASKPLGSENMPLKVEGAPRMVDCLPDNLERITIHSCGEAILDQLQELVKSACHGRLKKLNYICVLYDYWRVNVKEICEYHEKIPQFRREPEGRSVVTVAATQIREANLHDSFGTFSLSGLTYNAMSKIYAPHLRRQYLERRMNHEYWNAEYNYKDDPNLFDDTYDEE</sequence>
<protein>
    <recommendedName>
        <fullName evidence="1">Leucine-rich repeat domain-containing protein</fullName>
    </recommendedName>
</protein>
<dbReference type="OrthoDB" id="5130616at2759"/>
<evidence type="ECO:0000313" key="2">
    <source>
        <dbReference type="EMBL" id="CAH0023245.1"/>
    </source>
</evidence>
<dbReference type="CDD" id="cd09917">
    <property type="entry name" value="F-box_SF"/>
    <property type="match status" value="1"/>
</dbReference>
<dbReference type="Pfam" id="PF24969">
    <property type="entry name" value="LRR_15"/>
    <property type="match status" value="1"/>
</dbReference>
<proteinExistence type="predicted"/>
<evidence type="ECO:0000259" key="1">
    <source>
        <dbReference type="Pfam" id="PF24969"/>
    </source>
</evidence>
<name>A0A9N9YJA3_9HYPO</name>
<accession>A0A9N9YJA3</accession>
<gene>
    <name evidence="2" type="ORF">CRHIZ90672A_00007699</name>
</gene>
<keyword evidence="3" id="KW-1185">Reference proteome</keyword>
<dbReference type="SUPFAM" id="SSF52047">
    <property type="entry name" value="RNI-like"/>
    <property type="match status" value="1"/>
</dbReference>
<dbReference type="Proteomes" id="UP000696573">
    <property type="component" value="Unassembled WGS sequence"/>
</dbReference>
<evidence type="ECO:0000313" key="3">
    <source>
        <dbReference type="Proteomes" id="UP000696573"/>
    </source>
</evidence>
<dbReference type="InterPro" id="IPR056867">
    <property type="entry name" value="LRR_15"/>
</dbReference>
<reference evidence="2" key="1">
    <citation type="submission" date="2021-10" db="EMBL/GenBank/DDBJ databases">
        <authorList>
            <person name="Piombo E."/>
        </authorList>
    </citation>
    <scope>NUCLEOTIDE SEQUENCE</scope>
</reference>